<dbReference type="InterPro" id="IPR000120">
    <property type="entry name" value="Amidase"/>
</dbReference>
<name>A0A6J6AB43_9ZZZZ</name>
<dbReference type="AlphaFoldDB" id="A0A6J6AB43"/>
<dbReference type="GO" id="GO:0003824">
    <property type="term" value="F:catalytic activity"/>
    <property type="evidence" value="ECO:0007669"/>
    <property type="project" value="InterPro"/>
</dbReference>
<dbReference type="EMBL" id="CAFBOL010000006">
    <property type="protein sequence ID" value="CAB4974524.1"/>
    <property type="molecule type" value="Genomic_DNA"/>
</dbReference>
<accession>A0A6J6AB43</accession>
<evidence type="ECO:0000313" key="6">
    <source>
        <dbReference type="EMBL" id="CAB4952570.1"/>
    </source>
</evidence>
<sequence>MSAAADERFSVMELSVAYRRRRGQLSPEEVTEYFLERIGGLDGEVQAMVTVTSQMARAQARRAAERIADGDPSELLGVPIVLKDLIDVRGVPTTAGSAMLRDYVPTTSSAVWNRLKSAGAVLLGKANTHEFAYGGTTEPTRNPWNTGRLVGGSSGGPGAALAAGLCAAAVGTDTAGSIRIPANLCGVAGLKPTNGLVRASGVIPLAPSLDVVGPMAHHPRDLSSLLAVMCRDRAIGQGIAAAQQRIRRRMKGKRLRIGVLRNTGPLTPGVLSVQNAAAEFLGRYGVLGEVVIDDFASSVYTNFSILGVEAVQFHRRYAERRHLYTPYVRERLEQASETRAIDYLDALRAARTLRTTIDKLTASWDVLVLPGLPFAAPPIGATDVAVGGALEDRDTAMCRNTAFANVTGHPALAMPAGLDGGLPVGVQLVGRRHGDAELLAVGAALADEIAIQTIAPAFRTF</sequence>
<dbReference type="EMBL" id="CAESGF010000031">
    <property type="protein sequence ID" value="CAB4365416.1"/>
    <property type="molecule type" value="Genomic_DNA"/>
</dbReference>
<dbReference type="SUPFAM" id="SSF75304">
    <property type="entry name" value="Amidase signature (AS) enzymes"/>
    <property type="match status" value="1"/>
</dbReference>
<dbReference type="PROSITE" id="PS00571">
    <property type="entry name" value="AMIDASES"/>
    <property type="match status" value="1"/>
</dbReference>
<proteinExistence type="predicted"/>
<protein>
    <submittedName>
        <fullName evidence="2">Unannotated protein</fullName>
    </submittedName>
</protein>
<reference evidence="2" key="1">
    <citation type="submission" date="2020-05" db="EMBL/GenBank/DDBJ databases">
        <authorList>
            <person name="Chiriac C."/>
            <person name="Salcher M."/>
            <person name="Ghai R."/>
            <person name="Kavagutti S V."/>
        </authorList>
    </citation>
    <scope>NUCLEOTIDE SEQUENCE</scope>
</reference>
<evidence type="ECO:0000313" key="2">
    <source>
        <dbReference type="EMBL" id="CAB4365416.1"/>
    </source>
</evidence>
<dbReference type="Pfam" id="PF01425">
    <property type="entry name" value="Amidase"/>
    <property type="match status" value="1"/>
</dbReference>
<evidence type="ECO:0000313" key="7">
    <source>
        <dbReference type="EMBL" id="CAB4974524.1"/>
    </source>
</evidence>
<organism evidence="2">
    <name type="scientific">freshwater metagenome</name>
    <dbReference type="NCBI Taxonomy" id="449393"/>
    <lineage>
        <taxon>unclassified sequences</taxon>
        <taxon>metagenomes</taxon>
        <taxon>ecological metagenomes</taxon>
    </lineage>
</organism>
<dbReference type="InterPro" id="IPR023631">
    <property type="entry name" value="Amidase_dom"/>
</dbReference>
<dbReference type="EMBL" id="CAFAAV010000274">
    <property type="protein sequence ID" value="CAB4834803.1"/>
    <property type="molecule type" value="Genomic_DNA"/>
</dbReference>
<dbReference type="InterPro" id="IPR036928">
    <property type="entry name" value="AS_sf"/>
</dbReference>
<gene>
    <name evidence="3" type="ORF">UFOPK2656_03038</name>
    <name evidence="4" type="ORF">UFOPK3099_02605</name>
    <name evidence="5" type="ORF">UFOPK3267_00165</name>
    <name evidence="6" type="ORF">UFOPK3651_02955</name>
    <name evidence="7" type="ORF">UFOPK3931_00405</name>
    <name evidence="2" type="ORF">UFOPK4189_03160</name>
</gene>
<feature type="domain" description="Amidase" evidence="1">
    <location>
        <begin position="29"/>
        <end position="439"/>
    </location>
</feature>
<dbReference type="PANTHER" id="PTHR11895:SF7">
    <property type="entry name" value="GLUTAMYL-TRNA(GLN) AMIDOTRANSFERASE SUBUNIT A, MITOCHONDRIAL"/>
    <property type="match status" value="1"/>
</dbReference>
<dbReference type="EMBL" id="CAFBMT010000025">
    <property type="protein sequence ID" value="CAB4952570.1"/>
    <property type="molecule type" value="Genomic_DNA"/>
</dbReference>
<evidence type="ECO:0000313" key="3">
    <source>
        <dbReference type="EMBL" id="CAB4743054.1"/>
    </source>
</evidence>
<evidence type="ECO:0000313" key="5">
    <source>
        <dbReference type="EMBL" id="CAB4846241.1"/>
    </source>
</evidence>
<dbReference type="EMBL" id="CAEZYF010000028">
    <property type="protein sequence ID" value="CAB4743054.1"/>
    <property type="molecule type" value="Genomic_DNA"/>
</dbReference>
<evidence type="ECO:0000313" key="4">
    <source>
        <dbReference type="EMBL" id="CAB4834803.1"/>
    </source>
</evidence>
<dbReference type="InterPro" id="IPR020556">
    <property type="entry name" value="Amidase_CS"/>
</dbReference>
<dbReference type="EMBL" id="CAFBIY010000005">
    <property type="protein sequence ID" value="CAB4846241.1"/>
    <property type="molecule type" value="Genomic_DNA"/>
</dbReference>
<dbReference type="PANTHER" id="PTHR11895">
    <property type="entry name" value="TRANSAMIDASE"/>
    <property type="match status" value="1"/>
</dbReference>
<dbReference type="Gene3D" id="3.90.1300.10">
    <property type="entry name" value="Amidase signature (AS) domain"/>
    <property type="match status" value="1"/>
</dbReference>
<evidence type="ECO:0000259" key="1">
    <source>
        <dbReference type="Pfam" id="PF01425"/>
    </source>
</evidence>